<feature type="domain" description="GH16" evidence="2">
    <location>
        <begin position="4"/>
        <end position="249"/>
    </location>
</feature>
<dbReference type="GO" id="GO:0005975">
    <property type="term" value="P:carbohydrate metabolic process"/>
    <property type="evidence" value="ECO:0007669"/>
    <property type="project" value="InterPro"/>
</dbReference>
<evidence type="ECO:0000256" key="1">
    <source>
        <dbReference type="ARBA" id="ARBA00006865"/>
    </source>
</evidence>
<gene>
    <name evidence="3" type="ORF">F1189_11170</name>
</gene>
<name>A0A5M6IUV6_9PROT</name>
<comment type="similarity">
    <text evidence="1">Belongs to the glycosyl hydrolase 16 family.</text>
</comment>
<dbReference type="Pfam" id="PF16841">
    <property type="entry name" value="CBM60"/>
    <property type="match status" value="1"/>
</dbReference>
<dbReference type="InterPro" id="IPR050546">
    <property type="entry name" value="Glycosyl_Hydrlase_16"/>
</dbReference>
<dbReference type="CDD" id="cd00413">
    <property type="entry name" value="Glyco_hydrolase_16"/>
    <property type="match status" value="1"/>
</dbReference>
<dbReference type="Gene3D" id="2.60.120.200">
    <property type="match status" value="1"/>
</dbReference>
<keyword evidence="3" id="KW-0378">Hydrolase</keyword>
<reference evidence="3 4" key="1">
    <citation type="submission" date="2019-09" db="EMBL/GenBank/DDBJ databases">
        <title>Genome sequence of Rhodovastum atsumiense, a diverse member of the Acetobacteraceae family of non-sulfur purple photosynthetic bacteria.</title>
        <authorList>
            <person name="Meyer T."/>
            <person name="Kyndt J."/>
        </authorList>
    </citation>
    <scope>NUCLEOTIDE SEQUENCE [LARGE SCALE GENOMIC DNA]</scope>
    <source>
        <strain evidence="3 4">DSM 21279</strain>
    </source>
</reference>
<dbReference type="PANTHER" id="PTHR10963:SF60">
    <property type="entry name" value="GRAM-NEGATIVE BACTERIA-BINDING PROTEIN 1-RELATED"/>
    <property type="match status" value="1"/>
</dbReference>
<dbReference type="Pfam" id="PF00722">
    <property type="entry name" value="Glyco_hydro_16"/>
    <property type="match status" value="1"/>
</dbReference>
<organism evidence="3 4">
    <name type="scientific">Rhodovastum atsumiense</name>
    <dbReference type="NCBI Taxonomy" id="504468"/>
    <lineage>
        <taxon>Bacteria</taxon>
        <taxon>Pseudomonadati</taxon>
        <taxon>Pseudomonadota</taxon>
        <taxon>Alphaproteobacteria</taxon>
        <taxon>Acetobacterales</taxon>
        <taxon>Acetobacteraceae</taxon>
        <taxon>Rhodovastum</taxon>
    </lineage>
</organism>
<dbReference type="SUPFAM" id="SSF49899">
    <property type="entry name" value="Concanavalin A-like lectins/glucanases"/>
    <property type="match status" value="1"/>
</dbReference>
<dbReference type="OrthoDB" id="7279826at2"/>
<dbReference type="InterPro" id="IPR000757">
    <property type="entry name" value="Beta-glucanase-like"/>
</dbReference>
<comment type="caution">
    <text evidence="3">The sequence shown here is derived from an EMBL/GenBank/DDBJ whole genome shotgun (WGS) entry which is preliminary data.</text>
</comment>
<dbReference type="EMBL" id="VWPK01000015">
    <property type="protein sequence ID" value="KAA5612011.1"/>
    <property type="molecule type" value="Genomic_DNA"/>
</dbReference>
<dbReference type="Proteomes" id="UP000325255">
    <property type="component" value="Unassembled WGS sequence"/>
</dbReference>
<keyword evidence="4" id="KW-1185">Reference proteome</keyword>
<dbReference type="PROSITE" id="PS51762">
    <property type="entry name" value="GH16_2"/>
    <property type="match status" value="1"/>
</dbReference>
<dbReference type="Gene3D" id="2.60.60.40">
    <property type="match status" value="1"/>
</dbReference>
<dbReference type="GO" id="GO:0004553">
    <property type="term" value="F:hydrolase activity, hydrolyzing O-glycosyl compounds"/>
    <property type="evidence" value="ECO:0007669"/>
    <property type="project" value="InterPro"/>
</dbReference>
<dbReference type="RefSeq" id="WP_150040827.1">
    <property type="nucleotide sequence ID" value="NZ_OW485601.1"/>
</dbReference>
<evidence type="ECO:0000313" key="3">
    <source>
        <dbReference type="EMBL" id="KAA5612011.1"/>
    </source>
</evidence>
<evidence type="ECO:0000313" key="4">
    <source>
        <dbReference type="Proteomes" id="UP000325255"/>
    </source>
</evidence>
<sequence length="479" mass="50675">MPTSTTTGNIAPSTENVAGLRQVLFDGFDGGSLDRSNWGTVYEGGNLYHNGAFRWAPGELAVGNGKLTIGLDKGHDGIWNTSGVSTAPWAGAPGGTGCSITYGRVEIRAKVSQELDGTGPVFLLWPTPPHTWPPEIDILETPRGDGMSTVHWAGASGEDQYRPHQFDIDYSQWHTYTTDWTPGKISFYVDGSLIHTVTQHVPSIPMSVAVQGNVGAASEQWYGGSPNHSGVNHVDIQVDYVSMAQWTGGTLAPPTASASAPPSSPAGAAAVTLGDGPDRLVLKISEDASQGDARYVVKVDGHQIGGTLTAKAHHATGQSDTVTLRGNWAGGSHRVEMTFLNDAWNGTGSDRNLYLDTASYNGHAIATADLDFRQSGTQSFSFTDTAPAAAAATGGIQTGTSGADLFHFTDTAGDRVIDDFESGQDRLVFQGVDPSTVRITADHDDASHAWGQRVSFGTHGESVLLRWNWGVSTADMTFN</sequence>
<evidence type="ECO:0000259" key="2">
    <source>
        <dbReference type="PROSITE" id="PS51762"/>
    </source>
</evidence>
<dbReference type="AlphaFoldDB" id="A0A5M6IUV6"/>
<proteinExistence type="inferred from homology"/>
<dbReference type="PANTHER" id="PTHR10963">
    <property type="entry name" value="GLYCOSYL HYDROLASE-RELATED"/>
    <property type="match status" value="1"/>
</dbReference>
<dbReference type="InterPro" id="IPR031768">
    <property type="entry name" value="CBM60_xylan-bd"/>
</dbReference>
<accession>A0A5M6IUV6</accession>
<protein>
    <submittedName>
        <fullName evidence="3">Family 16 glycosylhydrolase</fullName>
    </submittedName>
</protein>
<dbReference type="InterPro" id="IPR013320">
    <property type="entry name" value="ConA-like_dom_sf"/>
</dbReference>